<gene>
    <name evidence="1" type="ORF">RS130_05000</name>
</gene>
<organism evidence="1 2">
    <name type="scientific">Paraglaciecola aquimarina</name>
    <dbReference type="NCBI Taxonomy" id="1235557"/>
    <lineage>
        <taxon>Bacteria</taxon>
        <taxon>Pseudomonadati</taxon>
        <taxon>Pseudomonadota</taxon>
        <taxon>Gammaproteobacteria</taxon>
        <taxon>Alteromonadales</taxon>
        <taxon>Alteromonadaceae</taxon>
        <taxon>Paraglaciecola</taxon>
    </lineage>
</organism>
<dbReference type="RefSeq" id="WP_316025052.1">
    <property type="nucleotide sequence ID" value="NZ_JAWDIO010000002.1"/>
</dbReference>
<accession>A0ABU3STP1</accession>
<evidence type="ECO:0000313" key="1">
    <source>
        <dbReference type="EMBL" id="MDU0353372.1"/>
    </source>
</evidence>
<reference evidence="1 2" key="1">
    <citation type="submission" date="2023-10" db="EMBL/GenBank/DDBJ databases">
        <title>Glaciecola aquimarina strain GGW-M5 nov., isolated from a coastal seawater.</title>
        <authorList>
            <person name="Bayburt H."/>
            <person name="Kim J.M."/>
            <person name="Choi B.J."/>
            <person name="Jeon C.O."/>
        </authorList>
    </citation>
    <scope>NUCLEOTIDE SEQUENCE [LARGE SCALE GENOMIC DNA]</scope>
    <source>
        <strain evidence="1 2">KCTC 32108</strain>
    </source>
</reference>
<proteinExistence type="predicted"/>
<comment type="caution">
    <text evidence="1">The sequence shown here is derived from an EMBL/GenBank/DDBJ whole genome shotgun (WGS) entry which is preliminary data.</text>
</comment>
<sequence>MLINDLIKLTLLGFLCPQLSFAKVSSEVTAVYFVEHDTSLGGNVDSTEIRRSANKKQKVLTLAMVREESKPVIQLSPSIKKQPKRQTAIAWSVFSPYIENNMLMSVDEYKRQVYVLGNHAGAVRYETDDLVLSSPLHFATEILVTGRYQIVRAHQKLYDLQGKLLGLQIEHIAKVDVLPSQQSRHGILKISQSLSEVKPW</sequence>
<keyword evidence="2" id="KW-1185">Reference proteome</keyword>
<protein>
    <submittedName>
        <fullName evidence="1">Uncharacterized protein</fullName>
    </submittedName>
</protein>
<dbReference type="Proteomes" id="UP001247805">
    <property type="component" value="Unassembled WGS sequence"/>
</dbReference>
<evidence type="ECO:0000313" key="2">
    <source>
        <dbReference type="Proteomes" id="UP001247805"/>
    </source>
</evidence>
<dbReference type="EMBL" id="JAWDIO010000002">
    <property type="protein sequence ID" value="MDU0353372.1"/>
    <property type="molecule type" value="Genomic_DNA"/>
</dbReference>
<name>A0ABU3STP1_9ALTE</name>